<dbReference type="EMBL" id="BLJN01000003">
    <property type="protein sequence ID" value="GFE80882.1"/>
    <property type="molecule type" value="Genomic_DNA"/>
</dbReference>
<name>A0A829YDX5_9GAMM</name>
<accession>A0A829YDX5</accession>
<feature type="chain" id="PRO_5032498180" evidence="1">
    <location>
        <begin position="21"/>
        <end position="112"/>
    </location>
</feature>
<gene>
    <name evidence="2" type="ORF">GCM10011487_28820</name>
</gene>
<keyword evidence="1" id="KW-0732">Signal</keyword>
<comment type="caution">
    <text evidence="2">The sequence shown here is derived from an EMBL/GenBank/DDBJ whole genome shotgun (WGS) entry which is preliminary data.</text>
</comment>
<feature type="signal peptide" evidence="1">
    <location>
        <begin position="1"/>
        <end position="20"/>
    </location>
</feature>
<evidence type="ECO:0000313" key="3">
    <source>
        <dbReference type="Proteomes" id="UP000445000"/>
    </source>
</evidence>
<keyword evidence="3" id="KW-1185">Reference proteome</keyword>
<evidence type="ECO:0000313" key="2">
    <source>
        <dbReference type="EMBL" id="GFE80882.1"/>
    </source>
</evidence>
<organism evidence="2 3">
    <name type="scientific">Steroidobacter agaridevorans</name>
    <dbReference type="NCBI Taxonomy" id="2695856"/>
    <lineage>
        <taxon>Bacteria</taxon>
        <taxon>Pseudomonadati</taxon>
        <taxon>Pseudomonadota</taxon>
        <taxon>Gammaproteobacteria</taxon>
        <taxon>Steroidobacterales</taxon>
        <taxon>Steroidobacteraceae</taxon>
        <taxon>Steroidobacter</taxon>
    </lineage>
</organism>
<evidence type="ECO:0000256" key="1">
    <source>
        <dbReference type="SAM" id="SignalP"/>
    </source>
</evidence>
<protein>
    <submittedName>
        <fullName evidence="2">Uncharacterized protein</fullName>
    </submittedName>
</protein>
<sequence>MKLRIAAALCGLMCFGSASADSLFTTGTIAVLRTYSIKHTVTPSRGITIVQLSQAMSGGCYYAYIDAADKASLSMALAAKSSASPVVLWYDPAQTAPWGDTGICALTGLEAT</sequence>
<reference evidence="3" key="1">
    <citation type="submission" date="2020-01" db="EMBL/GenBank/DDBJ databases">
        <title>'Steroidobacter agaridevorans' sp. nov., agar-degrading bacteria isolated from rhizosphere soils.</title>
        <authorList>
            <person name="Ikenaga M."/>
            <person name="Kataoka M."/>
            <person name="Murouchi A."/>
            <person name="Katsuragi S."/>
            <person name="Sakai M."/>
        </authorList>
    </citation>
    <scope>NUCLEOTIDE SEQUENCE [LARGE SCALE GENOMIC DNA]</scope>
    <source>
        <strain evidence="3">YU21-B</strain>
    </source>
</reference>
<proteinExistence type="predicted"/>
<dbReference type="RefSeq" id="WP_161812607.1">
    <property type="nucleotide sequence ID" value="NZ_BLJN01000003.1"/>
</dbReference>
<dbReference type="AlphaFoldDB" id="A0A829YDX5"/>
<dbReference type="Proteomes" id="UP000445000">
    <property type="component" value="Unassembled WGS sequence"/>
</dbReference>